<accession>A0A0G1L4Q5</accession>
<comment type="caution">
    <text evidence="1">The sequence shown here is derived from an EMBL/GenBank/DDBJ whole genome shotgun (WGS) entry which is preliminary data.</text>
</comment>
<evidence type="ECO:0000313" key="2">
    <source>
        <dbReference type="Proteomes" id="UP000033945"/>
    </source>
</evidence>
<dbReference type="SUPFAM" id="SSF143100">
    <property type="entry name" value="TTHA1013/TTHA0281-like"/>
    <property type="match status" value="1"/>
</dbReference>
<reference evidence="1 2" key="1">
    <citation type="journal article" date="2015" name="Nature">
        <title>rRNA introns, odd ribosomes, and small enigmatic genomes across a large radiation of phyla.</title>
        <authorList>
            <person name="Brown C.T."/>
            <person name="Hug L.A."/>
            <person name="Thomas B.C."/>
            <person name="Sharon I."/>
            <person name="Castelle C.J."/>
            <person name="Singh A."/>
            <person name="Wilkins M.J."/>
            <person name="Williams K.H."/>
            <person name="Banfield J.F."/>
        </authorList>
    </citation>
    <scope>NUCLEOTIDE SEQUENCE [LARGE SCALE GENOMIC DNA]</scope>
</reference>
<gene>
    <name evidence="1" type="ORF">UW55_C0002G0032</name>
</gene>
<proteinExistence type="predicted"/>
<dbReference type="Proteomes" id="UP000033945">
    <property type="component" value="Unassembled WGS sequence"/>
</dbReference>
<evidence type="ECO:0008006" key="3">
    <source>
        <dbReference type="Google" id="ProtNLM"/>
    </source>
</evidence>
<dbReference type="Gene3D" id="3.30.160.250">
    <property type="match status" value="1"/>
</dbReference>
<dbReference type="InterPro" id="IPR035069">
    <property type="entry name" value="TTHA1013/TTHA0281-like"/>
</dbReference>
<organism evidence="1 2">
    <name type="scientific">Candidatus Giovannonibacteria bacterium GW2011_GWA2_44_26</name>
    <dbReference type="NCBI Taxonomy" id="1618648"/>
    <lineage>
        <taxon>Bacteria</taxon>
        <taxon>Candidatus Giovannoniibacteriota</taxon>
    </lineage>
</organism>
<sequence>MRKIDLQNVIWKEGKYYVAQCLNVDVSSFGKTKKDALANLQEALELYFDGAKISDLLKVEQPTIVKRQLQYA</sequence>
<dbReference type="EMBL" id="LCIT01000002">
    <property type="protein sequence ID" value="KKT63567.1"/>
    <property type="molecule type" value="Genomic_DNA"/>
</dbReference>
<protein>
    <recommendedName>
        <fullName evidence="3">HicB family protein</fullName>
    </recommendedName>
</protein>
<dbReference type="AlphaFoldDB" id="A0A0G1L4Q5"/>
<evidence type="ECO:0000313" key="1">
    <source>
        <dbReference type="EMBL" id="KKT63567.1"/>
    </source>
</evidence>
<name>A0A0G1L4Q5_9BACT</name>